<gene>
    <name evidence="3" type="ORF">AWH56_016315</name>
    <name evidence="2" type="ORF">AWH56_10460</name>
</gene>
<evidence type="ECO:0000256" key="1">
    <source>
        <dbReference type="SAM" id="Phobius"/>
    </source>
</evidence>
<accession>A0A1S2M1L5</accession>
<evidence type="ECO:0000313" key="2">
    <source>
        <dbReference type="EMBL" id="OIJ18618.1"/>
    </source>
</evidence>
<feature type="transmembrane region" description="Helical" evidence="1">
    <location>
        <begin position="6"/>
        <end position="26"/>
    </location>
</feature>
<keyword evidence="1" id="KW-0812">Transmembrane</keyword>
<feature type="transmembrane region" description="Helical" evidence="1">
    <location>
        <begin position="191"/>
        <end position="208"/>
    </location>
</feature>
<dbReference type="Proteomes" id="UP000180175">
    <property type="component" value="Chromosome"/>
</dbReference>
<reference evidence="3 4" key="2">
    <citation type="journal article" date="2017" name="Genome Announc.">
        <title>Draft Genome Sequences of Four Alkaliphilic Bacteria Belonging to the Anaerobacillus Genus.</title>
        <authorList>
            <person name="Bassil N.M."/>
            <person name="Lloyd J.R."/>
        </authorList>
    </citation>
    <scope>NUCLEOTIDE SEQUENCE [LARGE SCALE GENOMIC DNA]</scope>
    <source>
        <strain evidence="3 4">NB2006</strain>
    </source>
</reference>
<evidence type="ECO:0000313" key="4">
    <source>
        <dbReference type="Proteomes" id="UP000180175"/>
    </source>
</evidence>
<dbReference type="KEGG" id="aia:AWH56_016315"/>
<feature type="transmembrane region" description="Helical" evidence="1">
    <location>
        <begin position="38"/>
        <end position="55"/>
    </location>
</feature>
<dbReference type="EMBL" id="LQXD01000091">
    <property type="protein sequence ID" value="OIJ18618.1"/>
    <property type="molecule type" value="Genomic_DNA"/>
</dbReference>
<sequence>MNFFMFLAPALLIVGLFGLYDNIRLFRRNGVVPADSRLYRWFALLLILVIPVRNFQEEFQLIKVAYYILIPIVLIWLFYVHFREGKAYLIVDSSENELITKVEQLFKTHKVRLKKEKQDQEEFSVLYKLGDTEATAVIKRSKDSLNETNDYSYILTFKKWWKLQNSEIIIDELIRNLKLERKPIHFRKRKLITFGYLVIFIVGTYLAMNTF</sequence>
<reference evidence="3 4" key="3">
    <citation type="journal article" date="2019" name="Int. J. Syst. Evol. Microbiol.">
        <title>Anaerobacillus isosaccharinicus sp. nov., an alkaliphilic bacterium which degrades isosaccharinic acid.</title>
        <authorList>
            <person name="Bassil N.M."/>
            <person name="Lloyd J.R."/>
        </authorList>
    </citation>
    <scope>NUCLEOTIDE SEQUENCE [LARGE SCALE GENOMIC DNA]</scope>
    <source>
        <strain evidence="3 4">NB2006</strain>
    </source>
</reference>
<feature type="transmembrane region" description="Helical" evidence="1">
    <location>
        <begin position="61"/>
        <end position="80"/>
    </location>
</feature>
<keyword evidence="4" id="KW-1185">Reference proteome</keyword>
<evidence type="ECO:0000313" key="3">
    <source>
        <dbReference type="EMBL" id="QOY34286.1"/>
    </source>
</evidence>
<keyword evidence="1" id="KW-0472">Membrane</keyword>
<organism evidence="2 4">
    <name type="scientific">Anaerobacillus isosaccharinicus</name>
    <dbReference type="NCBI Taxonomy" id="1532552"/>
    <lineage>
        <taxon>Bacteria</taxon>
        <taxon>Bacillati</taxon>
        <taxon>Bacillota</taxon>
        <taxon>Bacilli</taxon>
        <taxon>Bacillales</taxon>
        <taxon>Bacillaceae</taxon>
        <taxon>Anaerobacillus</taxon>
    </lineage>
</organism>
<name>A0A1S2M1L5_9BACI</name>
<dbReference type="OrthoDB" id="2965294at2"/>
<dbReference type="RefSeq" id="WP_071317096.1">
    <property type="nucleotide sequence ID" value="NZ_CP063356.2"/>
</dbReference>
<reference evidence="3" key="4">
    <citation type="submission" date="2020-10" db="EMBL/GenBank/DDBJ databases">
        <authorList>
            <person name="Bassil N.M."/>
            <person name="Lloyd J.R."/>
        </authorList>
    </citation>
    <scope>NUCLEOTIDE SEQUENCE</scope>
    <source>
        <strain evidence="3">NB2006</strain>
    </source>
</reference>
<reference evidence="2 4" key="1">
    <citation type="submission" date="2016-10" db="EMBL/GenBank/DDBJ databases">
        <title>Draft genome sequences of four alkaliphilic bacteria belonging to the Anaerobacillus genus.</title>
        <authorList>
            <person name="Bassil N.M."/>
            <person name="Lloyd J.R."/>
        </authorList>
    </citation>
    <scope>NUCLEOTIDE SEQUENCE [LARGE SCALE GENOMIC DNA]</scope>
    <source>
        <strain evidence="2 4">NB2006</strain>
    </source>
</reference>
<protein>
    <submittedName>
        <fullName evidence="2">Uncharacterized protein</fullName>
    </submittedName>
</protein>
<proteinExistence type="predicted"/>
<dbReference type="AlphaFoldDB" id="A0A1S2M1L5"/>
<dbReference type="EMBL" id="CP063356">
    <property type="protein sequence ID" value="QOY34286.1"/>
    <property type="molecule type" value="Genomic_DNA"/>
</dbReference>
<keyword evidence="1" id="KW-1133">Transmembrane helix</keyword>